<dbReference type="EMBL" id="JAESIY010000019">
    <property type="protein sequence ID" value="MBL3658890.1"/>
    <property type="molecule type" value="Genomic_DNA"/>
</dbReference>
<evidence type="ECO:0000313" key="2">
    <source>
        <dbReference type="Proteomes" id="UP000659388"/>
    </source>
</evidence>
<dbReference type="RefSeq" id="WP_202246684.1">
    <property type="nucleotide sequence ID" value="NZ_JAESIY010000019.1"/>
</dbReference>
<protein>
    <submittedName>
        <fullName evidence="1">Uncharacterized protein</fullName>
    </submittedName>
</protein>
<comment type="caution">
    <text evidence="1">The sequence shown here is derived from an EMBL/GenBank/DDBJ whole genome shotgun (WGS) entry which is preliminary data.</text>
</comment>
<keyword evidence="2" id="KW-1185">Reference proteome</keyword>
<dbReference type="AlphaFoldDB" id="A0A937FDG3"/>
<organism evidence="1 2">
    <name type="scientific">Fulvivirga sediminis</name>
    <dbReference type="NCBI Taxonomy" id="2803949"/>
    <lineage>
        <taxon>Bacteria</taxon>
        <taxon>Pseudomonadati</taxon>
        <taxon>Bacteroidota</taxon>
        <taxon>Cytophagia</taxon>
        <taxon>Cytophagales</taxon>
        <taxon>Fulvivirgaceae</taxon>
        <taxon>Fulvivirga</taxon>
    </lineage>
</organism>
<reference evidence="1" key="1">
    <citation type="submission" date="2021-01" db="EMBL/GenBank/DDBJ databases">
        <title>Fulvivirga kasyanovii gen. nov., sp nov., a novel member of the phylum Bacteroidetes isolated from seawater in a mussel farm.</title>
        <authorList>
            <person name="Zhao L.-H."/>
            <person name="Wang Z.-J."/>
        </authorList>
    </citation>
    <scope>NUCLEOTIDE SEQUENCE</scope>
    <source>
        <strain evidence="1">2943</strain>
    </source>
</reference>
<gene>
    <name evidence="1" type="ORF">JL102_22265</name>
</gene>
<proteinExistence type="predicted"/>
<evidence type="ECO:0000313" key="1">
    <source>
        <dbReference type="EMBL" id="MBL3658890.1"/>
    </source>
</evidence>
<dbReference type="Proteomes" id="UP000659388">
    <property type="component" value="Unassembled WGS sequence"/>
</dbReference>
<accession>A0A937FDG3</accession>
<name>A0A937FDG3_9BACT</name>
<sequence>MKMLILILLILNLISCGNGKIRNGDASELTKTEVEHSVNILNIQENCEGRYILTGVNDCQFVIDISGSDYHVKTTEREIKGSIEIKENEDEMYLLFKGFVGDDPEEEIVGKYEEGTIIIQNYGNSVNPYTRLNECSDKYLVLERS</sequence>